<feature type="domain" description="DUF1989" evidence="1">
    <location>
        <begin position="55"/>
        <end position="216"/>
    </location>
</feature>
<evidence type="ECO:0000259" key="1">
    <source>
        <dbReference type="Pfam" id="PF09347"/>
    </source>
</evidence>
<dbReference type="Proteomes" id="UP000190675">
    <property type="component" value="Chromosome I"/>
</dbReference>
<dbReference type="PANTHER" id="PTHR31527">
    <property type="entry name" value="RE64534P"/>
    <property type="match status" value="1"/>
</dbReference>
<dbReference type="EMBL" id="LT670818">
    <property type="protein sequence ID" value="SHG79877.1"/>
    <property type="molecule type" value="Genomic_DNA"/>
</dbReference>
<dbReference type="Pfam" id="PF09347">
    <property type="entry name" value="DUF1989"/>
    <property type="match status" value="1"/>
</dbReference>
<proteinExistence type="predicted"/>
<dbReference type="InterPro" id="IPR017792">
    <property type="entry name" value="UAAP1"/>
</dbReference>
<evidence type="ECO:0000313" key="3">
    <source>
        <dbReference type="Proteomes" id="UP000190675"/>
    </source>
</evidence>
<sequence>MLSAETKREISHANRRRYEELRAAGQEATPKGLPDATALDAAPIAPEALISSAAVPADWYTTVRLRRGEALRIIDASGRSSVSMIGWREEDTSERINCADTVKVQWSAALSKGRVILSDMGRVFVSIVEDTCGTHDLMVGGSTPASTLAAFGAASRNTHENFLAAAAKVGLGLRDIPPCVTFFAHVSVDAAGRFLWNAGRKRPGDFVDLRAEMNVVLVLSNCAHPLDPARPSAAGSVTLIRHRVPRAGPDDLCRTISPEIIRAFEFTDRLYA</sequence>
<evidence type="ECO:0000313" key="2">
    <source>
        <dbReference type="EMBL" id="SHG79877.1"/>
    </source>
</evidence>
<dbReference type="OrthoDB" id="9772660at2"/>
<accession>A0A1M5MRM7</accession>
<protein>
    <recommendedName>
        <fullName evidence="1">DUF1989 domain-containing protein</fullName>
    </recommendedName>
</protein>
<dbReference type="InterPro" id="IPR018959">
    <property type="entry name" value="DUF1989"/>
</dbReference>
<name>A0A1M5MRM7_9BRAD</name>
<gene>
    <name evidence="2" type="ORF">SAMN05444169_4192</name>
</gene>
<dbReference type="AlphaFoldDB" id="A0A1M5MRM7"/>
<organism evidence="2 3">
    <name type="scientific">Bradyrhizobium erythrophlei</name>
    <dbReference type="NCBI Taxonomy" id="1437360"/>
    <lineage>
        <taxon>Bacteria</taxon>
        <taxon>Pseudomonadati</taxon>
        <taxon>Pseudomonadota</taxon>
        <taxon>Alphaproteobacteria</taxon>
        <taxon>Hyphomicrobiales</taxon>
        <taxon>Nitrobacteraceae</taxon>
        <taxon>Bradyrhizobium</taxon>
    </lineage>
</organism>
<reference evidence="2 3" key="1">
    <citation type="submission" date="2016-11" db="EMBL/GenBank/DDBJ databases">
        <authorList>
            <person name="Jaros S."/>
            <person name="Januszkiewicz K."/>
            <person name="Wedrychowicz H."/>
        </authorList>
    </citation>
    <scope>NUCLEOTIDE SEQUENCE [LARGE SCALE GENOMIC DNA]</scope>
    <source>
        <strain evidence="2 3">GAS242</strain>
    </source>
</reference>
<dbReference type="PANTHER" id="PTHR31527:SF0">
    <property type="entry name" value="RE64534P"/>
    <property type="match status" value="1"/>
</dbReference>
<dbReference type="NCBIfam" id="TIGR03425">
    <property type="entry name" value="urea_degr_2"/>
    <property type="match status" value="1"/>
</dbReference>
<dbReference type="RefSeq" id="WP_079567572.1">
    <property type="nucleotide sequence ID" value="NZ_LT670818.1"/>
</dbReference>